<accession>A0A540R9P2</accession>
<proteinExistence type="predicted"/>
<keyword evidence="4" id="KW-1185">Reference proteome</keyword>
<dbReference type="STRING" id="1686286.GCA_900092335_00545"/>
<dbReference type="InterPro" id="IPR036514">
    <property type="entry name" value="SGNH_hydro_sf"/>
</dbReference>
<organism evidence="3 4">
    <name type="scientific">Corynebacterium phoceense</name>
    <dbReference type="NCBI Taxonomy" id="1686286"/>
    <lineage>
        <taxon>Bacteria</taxon>
        <taxon>Bacillati</taxon>
        <taxon>Actinomycetota</taxon>
        <taxon>Actinomycetes</taxon>
        <taxon>Mycobacteriales</taxon>
        <taxon>Corynebacteriaceae</taxon>
        <taxon>Corynebacterium</taxon>
    </lineage>
</organism>
<dbReference type="GO" id="GO:0016787">
    <property type="term" value="F:hydrolase activity"/>
    <property type="evidence" value="ECO:0007669"/>
    <property type="project" value="UniProtKB-KW"/>
</dbReference>
<evidence type="ECO:0000259" key="2">
    <source>
        <dbReference type="Pfam" id="PF13472"/>
    </source>
</evidence>
<protein>
    <submittedName>
        <fullName evidence="3">Hydrolase</fullName>
    </submittedName>
</protein>
<dbReference type="AlphaFoldDB" id="A0A540R9P2"/>
<evidence type="ECO:0000256" key="1">
    <source>
        <dbReference type="SAM" id="SignalP"/>
    </source>
</evidence>
<reference evidence="3 4" key="1">
    <citation type="submission" date="2019-06" db="EMBL/GenBank/DDBJ databases">
        <title>Draft genome of C. phoceense Strain 272.</title>
        <authorList>
            <person name="Pacheco L.G.C."/>
            <person name="Barberis C.M."/>
            <person name="Almuzara M.N."/>
            <person name="Traglia G.M."/>
            <person name="Santos C.S."/>
            <person name="Rocha D.J.P.G."/>
            <person name="Aguiar E.R.G.R."/>
            <person name="Vay C.A."/>
        </authorList>
    </citation>
    <scope>NUCLEOTIDE SEQUENCE [LARGE SCALE GENOMIC DNA]</scope>
    <source>
        <strain evidence="3 4">272</strain>
    </source>
</reference>
<sequence>MLFTKKSLKKSLTATLAGVLATVSLGVTAPQAVAQERNLVAFGDSVLADPRADVYLGAKMSSTSPLGTNCPQSFNFAKRAGAKLGLPVRDFSCSGAVSMAPGPQMSTQVDEAIRTGALTGATSRVIYATGFNDTYNNRSLSMQDIRNRWVAYNAPIVNRIRAAAPNARIQIVGYPTIGSGDRYCLFHVNGGVLDATALPEVRSWEDKAQWMQVDLAAATRTEFLDLKPSTRNNGMCAGDNNRMWAGLIDFSGGPGNLPIHINARGHEHVANVVAAS</sequence>
<evidence type="ECO:0000313" key="4">
    <source>
        <dbReference type="Proteomes" id="UP000318080"/>
    </source>
</evidence>
<dbReference type="Pfam" id="PF13472">
    <property type="entry name" value="Lipase_GDSL_2"/>
    <property type="match status" value="1"/>
</dbReference>
<keyword evidence="3" id="KW-0378">Hydrolase</keyword>
<evidence type="ECO:0000313" key="3">
    <source>
        <dbReference type="EMBL" id="TQE44307.1"/>
    </source>
</evidence>
<comment type="caution">
    <text evidence="3">The sequence shown here is derived from an EMBL/GenBank/DDBJ whole genome shotgun (WGS) entry which is preliminary data.</text>
</comment>
<feature type="chain" id="PRO_5022175608" evidence="1">
    <location>
        <begin position="35"/>
        <end position="276"/>
    </location>
</feature>
<name>A0A540R9P2_9CORY</name>
<keyword evidence="1" id="KW-0732">Signal</keyword>
<dbReference type="SUPFAM" id="SSF52266">
    <property type="entry name" value="SGNH hydrolase"/>
    <property type="match status" value="1"/>
</dbReference>
<dbReference type="EMBL" id="VHIR01000002">
    <property type="protein sequence ID" value="TQE44307.1"/>
    <property type="molecule type" value="Genomic_DNA"/>
</dbReference>
<feature type="domain" description="SGNH hydrolase-type esterase" evidence="2">
    <location>
        <begin position="41"/>
        <end position="267"/>
    </location>
</feature>
<feature type="signal peptide" evidence="1">
    <location>
        <begin position="1"/>
        <end position="34"/>
    </location>
</feature>
<gene>
    <name evidence="3" type="ORF">EJK80_01600</name>
</gene>
<dbReference type="RefSeq" id="WP_141628504.1">
    <property type="nucleotide sequence ID" value="NZ_VHIR01000002.1"/>
</dbReference>
<dbReference type="Gene3D" id="3.40.50.1110">
    <property type="entry name" value="SGNH hydrolase"/>
    <property type="match status" value="2"/>
</dbReference>
<dbReference type="InterPro" id="IPR013830">
    <property type="entry name" value="SGNH_hydro"/>
</dbReference>
<dbReference type="Proteomes" id="UP000318080">
    <property type="component" value="Unassembled WGS sequence"/>
</dbReference>